<dbReference type="Pfam" id="PF02518">
    <property type="entry name" value="HATPase_c"/>
    <property type="match status" value="1"/>
</dbReference>
<dbReference type="EMBL" id="AP018738">
    <property type="protein sequence ID" value="BBE52238.1"/>
    <property type="molecule type" value="Genomic_DNA"/>
</dbReference>
<dbReference type="InterPro" id="IPR004358">
    <property type="entry name" value="Sig_transdc_His_kin-like_C"/>
</dbReference>
<protein>
    <recommendedName>
        <fullName evidence="3">histidine kinase</fullName>
        <ecNumber evidence="3">2.7.13.3</ecNumber>
    </recommendedName>
</protein>
<dbReference type="AlphaFoldDB" id="A0A2Z6GF78"/>
<dbReference type="Gene3D" id="1.10.287.130">
    <property type="match status" value="1"/>
</dbReference>
<feature type="transmembrane region" description="Helical" evidence="10">
    <location>
        <begin position="187"/>
        <end position="210"/>
    </location>
</feature>
<evidence type="ECO:0000256" key="5">
    <source>
        <dbReference type="ARBA" id="ARBA00022553"/>
    </source>
</evidence>
<dbReference type="InterPro" id="IPR050980">
    <property type="entry name" value="2C_sensor_his_kinase"/>
</dbReference>
<dbReference type="GO" id="GO:0005886">
    <property type="term" value="C:plasma membrane"/>
    <property type="evidence" value="ECO:0007669"/>
    <property type="project" value="UniProtKB-SubCell"/>
</dbReference>
<dbReference type="SMART" id="SM00387">
    <property type="entry name" value="HATPase_c"/>
    <property type="match status" value="1"/>
</dbReference>
<dbReference type="SUPFAM" id="SSF55874">
    <property type="entry name" value="ATPase domain of HSP90 chaperone/DNA topoisomerase II/histidine kinase"/>
    <property type="match status" value="1"/>
</dbReference>
<sequence>MARMNLSLLADSTGHSHLRRLVILRSIAVLAQIATLALVYRFLDMALTWLPMMATIAALAALNLLSWWRLRAARPVSNPELFAQLCADVLALSVLLYYGGGSTNPFVSLFLLPLVIAAATLPGRYTWLMAGLTTACYTLLMEFYVPLPMGHESMDHSMMGHDMSGMEGMAGHDMAMMDMSATPDSAFNMHVFGMWLGFVISAAVVAYFVVRMAQAVRERDEALARIREETLRNERVVALGLQAASAAHEMGTPLSTLAVVIGELQGAADALPEWREDLALLDGQVRNCRRILDKMLASAQDTASDTARIELIDQFLRETLDEWQLLRPTVHCKYTQTTLSAAPPPLVFNPALRAALLNLLNNAADASPEKIAVHARWDARQLVLEVLDYGSGLTPEAANRAGSAFFTTKQEGRGLGLFLANTSIERLGGKVRLFNRTEGGATTEVTLPLGAST</sequence>
<dbReference type="PANTHER" id="PTHR44936">
    <property type="entry name" value="SENSOR PROTEIN CREC"/>
    <property type="match status" value="1"/>
</dbReference>
<keyword evidence="9" id="KW-0067">ATP-binding</keyword>
<gene>
    <name evidence="12" type="ORF">OYT1_ch2732</name>
</gene>
<evidence type="ECO:0000256" key="1">
    <source>
        <dbReference type="ARBA" id="ARBA00000085"/>
    </source>
</evidence>
<dbReference type="SUPFAM" id="SSF47384">
    <property type="entry name" value="Homodimeric domain of signal transducing histidine kinase"/>
    <property type="match status" value="1"/>
</dbReference>
<dbReference type="SMART" id="SM00388">
    <property type="entry name" value="HisKA"/>
    <property type="match status" value="1"/>
</dbReference>
<dbReference type="PRINTS" id="PR00344">
    <property type="entry name" value="BCTRLSENSOR"/>
</dbReference>
<dbReference type="EC" id="2.7.13.3" evidence="3"/>
<evidence type="ECO:0000256" key="10">
    <source>
        <dbReference type="SAM" id="Phobius"/>
    </source>
</evidence>
<keyword evidence="10" id="KW-1133">Transmembrane helix</keyword>
<evidence type="ECO:0000256" key="7">
    <source>
        <dbReference type="ARBA" id="ARBA00022741"/>
    </source>
</evidence>
<dbReference type="InterPro" id="IPR036097">
    <property type="entry name" value="HisK_dim/P_sf"/>
</dbReference>
<feature type="transmembrane region" description="Helical" evidence="10">
    <location>
        <begin position="105"/>
        <end position="121"/>
    </location>
</feature>
<keyword evidence="13" id="KW-1185">Reference proteome</keyword>
<comment type="catalytic activity">
    <reaction evidence="1">
        <text>ATP + protein L-histidine = ADP + protein N-phospho-L-histidine.</text>
        <dbReference type="EC" id="2.7.13.3"/>
    </reaction>
</comment>
<evidence type="ECO:0000313" key="13">
    <source>
        <dbReference type="Proteomes" id="UP000033070"/>
    </source>
</evidence>
<keyword evidence="6" id="KW-0808">Transferase</keyword>
<evidence type="ECO:0000256" key="4">
    <source>
        <dbReference type="ARBA" id="ARBA00022475"/>
    </source>
</evidence>
<comment type="subcellular location">
    <subcellularLocation>
        <location evidence="2">Cell membrane</location>
        <topology evidence="2">Multi-pass membrane protein</topology>
    </subcellularLocation>
</comment>
<accession>A0A2Z6GF78</accession>
<dbReference type="STRING" id="1188319.OYT1_02192"/>
<dbReference type="Gene3D" id="3.30.565.10">
    <property type="entry name" value="Histidine kinase-like ATPase, C-terminal domain"/>
    <property type="match status" value="1"/>
</dbReference>
<dbReference type="InterPro" id="IPR036890">
    <property type="entry name" value="HATPase_C_sf"/>
</dbReference>
<dbReference type="GO" id="GO:0005524">
    <property type="term" value="F:ATP binding"/>
    <property type="evidence" value="ECO:0007669"/>
    <property type="project" value="UniProtKB-KW"/>
</dbReference>
<evidence type="ECO:0000256" key="3">
    <source>
        <dbReference type="ARBA" id="ARBA00012438"/>
    </source>
</evidence>
<dbReference type="InterPro" id="IPR003661">
    <property type="entry name" value="HisK_dim/P_dom"/>
</dbReference>
<organism evidence="12 13">
    <name type="scientific">Ferriphaselus amnicola</name>
    <dbReference type="NCBI Taxonomy" id="1188319"/>
    <lineage>
        <taxon>Bacteria</taxon>
        <taxon>Pseudomonadati</taxon>
        <taxon>Pseudomonadota</taxon>
        <taxon>Betaproteobacteria</taxon>
        <taxon>Nitrosomonadales</taxon>
        <taxon>Gallionellaceae</taxon>
        <taxon>Ferriphaselus</taxon>
    </lineage>
</organism>
<feature type="transmembrane region" description="Helical" evidence="10">
    <location>
        <begin position="128"/>
        <end position="147"/>
    </location>
</feature>
<feature type="domain" description="Histidine kinase" evidence="11">
    <location>
        <begin position="245"/>
        <end position="451"/>
    </location>
</feature>
<dbReference type="InterPro" id="IPR003594">
    <property type="entry name" value="HATPase_dom"/>
</dbReference>
<evidence type="ECO:0000256" key="9">
    <source>
        <dbReference type="ARBA" id="ARBA00022840"/>
    </source>
</evidence>
<keyword evidence="10" id="KW-0812">Transmembrane</keyword>
<evidence type="ECO:0000256" key="2">
    <source>
        <dbReference type="ARBA" id="ARBA00004651"/>
    </source>
</evidence>
<dbReference type="PANTHER" id="PTHR44936:SF10">
    <property type="entry name" value="SENSOR PROTEIN RSTB"/>
    <property type="match status" value="1"/>
</dbReference>
<feature type="transmembrane region" description="Helical" evidence="10">
    <location>
        <begin position="21"/>
        <end position="43"/>
    </location>
</feature>
<dbReference type="GO" id="GO:0000155">
    <property type="term" value="F:phosphorelay sensor kinase activity"/>
    <property type="evidence" value="ECO:0007669"/>
    <property type="project" value="InterPro"/>
</dbReference>
<proteinExistence type="predicted"/>
<reference evidence="12 13" key="1">
    <citation type="submission" date="2018-06" db="EMBL/GenBank/DDBJ databases">
        <title>OYT1 Genome Sequencing.</title>
        <authorList>
            <person name="Kato S."/>
            <person name="Itoh T."/>
            <person name="Ohkuma M."/>
        </authorList>
    </citation>
    <scope>NUCLEOTIDE SEQUENCE [LARGE SCALE GENOMIC DNA]</scope>
    <source>
        <strain evidence="12 13">OYT1</strain>
    </source>
</reference>
<keyword evidence="4" id="KW-1003">Cell membrane</keyword>
<dbReference type="PROSITE" id="PS50109">
    <property type="entry name" value="HIS_KIN"/>
    <property type="match status" value="1"/>
</dbReference>
<keyword evidence="10" id="KW-0472">Membrane</keyword>
<feature type="transmembrane region" description="Helical" evidence="10">
    <location>
        <begin position="49"/>
        <end position="69"/>
    </location>
</feature>
<keyword evidence="8 12" id="KW-0418">Kinase</keyword>
<evidence type="ECO:0000256" key="8">
    <source>
        <dbReference type="ARBA" id="ARBA00022777"/>
    </source>
</evidence>
<dbReference type="CDD" id="cd00082">
    <property type="entry name" value="HisKA"/>
    <property type="match status" value="1"/>
</dbReference>
<dbReference type="Pfam" id="PF25323">
    <property type="entry name" value="6TM_PilS"/>
    <property type="match status" value="1"/>
</dbReference>
<evidence type="ECO:0000259" key="11">
    <source>
        <dbReference type="PROSITE" id="PS50109"/>
    </source>
</evidence>
<dbReference type="InterPro" id="IPR005467">
    <property type="entry name" value="His_kinase_dom"/>
</dbReference>
<name>A0A2Z6GF78_9PROT</name>
<keyword evidence="5" id="KW-0597">Phosphoprotein</keyword>
<evidence type="ECO:0000256" key="6">
    <source>
        <dbReference type="ARBA" id="ARBA00022679"/>
    </source>
</evidence>
<dbReference type="Proteomes" id="UP000033070">
    <property type="component" value="Chromosome"/>
</dbReference>
<dbReference type="KEGG" id="fam:OYT1_ch2732"/>
<evidence type="ECO:0000313" key="12">
    <source>
        <dbReference type="EMBL" id="BBE52238.1"/>
    </source>
</evidence>
<keyword evidence="7" id="KW-0547">Nucleotide-binding</keyword>